<dbReference type="EnsemblPlants" id="OBART08G02360.1">
    <property type="protein sequence ID" value="OBART08G02360.1"/>
    <property type="gene ID" value="OBART08G02360"/>
</dbReference>
<evidence type="ECO:0000256" key="5">
    <source>
        <dbReference type="ARBA" id="ARBA00022782"/>
    </source>
</evidence>
<feature type="region of interest" description="Disordered" evidence="11">
    <location>
        <begin position="1"/>
        <end position="71"/>
    </location>
</feature>
<dbReference type="PANTHER" id="PTHR10253">
    <property type="entry name" value="POLYCOMB PROTEIN"/>
    <property type="match status" value="1"/>
</dbReference>
<dbReference type="STRING" id="65489.A0A0D3GW62"/>
<dbReference type="Gramene" id="OBART08G02360.1">
    <property type="protein sequence ID" value="OBART08G02360.1"/>
    <property type="gene ID" value="OBART08G02360"/>
</dbReference>
<evidence type="ECO:0000313" key="12">
    <source>
        <dbReference type="EnsemblPlants" id="OBART08G02360.1"/>
    </source>
</evidence>
<evidence type="ECO:0000313" key="13">
    <source>
        <dbReference type="Proteomes" id="UP000026960"/>
    </source>
</evidence>
<dbReference type="InterPro" id="IPR036322">
    <property type="entry name" value="WD40_repeat_dom_sf"/>
</dbReference>
<keyword evidence="4" id="KW-0677">Repeat</keyword>
<dbReference type="AlphaFoldDB" id="A0A0D3GW62"/>
<dbReference type="PROSITE" id="PS00678">
    <property type="entry name" value="WD_REPEATS_1"/>
    <property type="match status" value="1"/>
</dbReference>
<dbReference type="InterPro" id="IPR051243">
    <property type="entry name" value="PcG_WD-repeat"/>
</dbReference>
<dbReference type="GO" id="GO:0009793">
    <property type="term" value="P:embryo development ending in seed dormancy"/>
    <property type="evidence" value="ECO:0007669"/>
    <property type="project" value="EnsemblPlants"/>
</dbReference>
<dbReference type="PRINTS" id="PR00320">
    <property type="entry name" value="GPROTEINBRPT"/>
</dbReference>
<evidence type="ECO:0000256" key="1">
    <source>
        <dbReference type="ARBA" id="ARBA00008075"/>
    </source>
</evidence>
<organism evidence="12">
    <name type="scientific">Oryza barthii</name>
    <dbReference type="NCBI Taxonomy" id="65489"/>
    <lineage>
        <taxon>Eukaryota</taxon>
        <taxon>Viridiplantae</taxon>
        <taxon>Streptophyta</taxon>
        <taxon>Embryophyta</taxon>
        <taxon>Tracheophyta</taxon>
        <taxon>Spermatophyta</taxon>
        <taxon>Magnoliopsida</taxon>
        <taxon>Liliopsida</taxon>
        <taxon>Poales</taxon>
        <taxon>Poaceae</taxon>
        <taxon>BOP clade</taxon>
        <taxon>Oryzoideae</taxon>
        <taxon>Oryzeae</taxon>
        <taxon>Oryzinae</taxon>
        <taxon>Oryza</taxon>
    </lineage>
</organism>
<dbReference type="InterPro" id="IPR019775">
    <property type="entry name" value="WD40_repeat_CS"/>
</dbReference>
<dbReference type="GO" id="GO:0031519">
    <property type="term" value="C:PcG protein complex"/>
    <property type="evidence" value="ECO:0007669"/>
    <property type="project" value="EnsemblPlants"/>
</dbReference>
<dbReference type="InterPro" id="IPR001680">
    <property type="entry name" value="WD40_rpt"/>
</dbReference>
<evidence type="ECO:0000256" key="9">
    <source>
        <dbReference type="ARBA" id="ARBA00067825"/>
    </source>
</evidence>
<evidence type="ECO:0000256" key="7">
    <source>
        <dbReference type="ARBA" id="ARBA00023015"/>
    </source>
</evidence>
<keyword evidence="5" id="KW-0221">Differentiation</keyword>
<dbReference type="GO" id="GO:0009960">
    <property type="term" value="P:endosperm development"/>
    <property type="evidence" value="ECO:0007669"/>
    <property type="project" value="EnsemblPlants"/>
</dbReference>
<sequence>MGPTSRNQKSSQKDAAPNEAKPPRYPQRNRSITASASASAFASPAVANSRVAKERPSSSTAGEGEPQETVLKLPSIPTLPARMAKLVPLEGLGCEAAVGSLTPSREREYKVTNKHTEGRRPVYAIVFNFLDVRYYDIFATACGPRLSTYCCLMNGKFALLQSYLDDDMNESFFTVSWACDIDGNPLLVAAGSTGIIRVINCATEKIYKSLVGHGGSVNEIKSQPLNPSLIISASKDESIKLWNVQTGILILVFGGVGGHRHEVLGVDFHTSDIYRFLSCGMDNTVRIWSMKEFWEYVEKSYSWTDATSKFPTKFVQFPVLCAEIHSNYVDCTKWLGDFVLSKSVENEILLWEPITKEENPGEGHIDVLQKYPVPECNIWFMKFSCDFHHNQLAIGNRDGKVYVWKVQTSPPVLIARLNNPQVKSAIRQTAVSFDGSTILACTEDGNIWRWDEVDHPTAPVPSKKQK</sequence>
<feature type="compositionally biased region" description="Polar residues" evidence="11">
    <location>
        <begin position="1"/>
        <end position="10"/>
    </location>
</feature>
<dbReference type="FunFam" id="2.130.10.10:FF:000268">
    <property type="entry name" value="polycomb group protein FIE1"/>
    <property type="match status" value="1"/>
</dbReference>
<evidence type="ECO:0000256" key="4">
    <source>
        <dbReference type="ARBA" id="ARBA00022737"/>
    </source>
</evidence>
<dbReference type="InterPro" id="IPR015943">
    <property type="entry name" value="WD40/YVTN_repeat-like_dom_sf"/>
</dbReference>
<dbReference type="GO" id="GO:0031507">
    <property type="term" value="P:heterochromatin formation"/>
    <property type="evidence" value="ECO:0007669"/>
    <property type="project" value="EnsemblPlants"/>
</dbReference>
<dbReference type="PaxDb" id="65489-OBART08G02360.1"/>
<comment type="similarity">
    <text evidence="1">Belongs to the WD repeat ESC family.</text>
</comment>
<dbReference type="SUPFAM" id="SSF50978">
    <property type="entry name" value="WD40 repeat-like"/>
    <property type="match status" value="1"/>
</dbReference>
<keyword evidence="6" id="KW-0156">Chromatin regulator</keyword>
<reference evidence="12" key="1">
    <citation type="journal article" date="2009" name="Rice">
        <title>De Novo Next Generation Sequencing of Plant Genomes.</title>
        <authorList>
            <person name="Rounsley S."/>
            <person name="Marri P.R."/>
            <person name="Yu Y."/>
            <person name="He R."/>
            <person name="Sisneros N."/>
            <person name="Goicoechea J.L."/>
            <person name="Lee S.J."/>
            <person name="Angelova A."/>
            <person name="Kudrna D."/>
            <person name="Luo M."/>
            <person name="Affourtit J."/>
            <person name="Desany B."/>
            <person name="Knight J."/>
            <person name="Niazi F."/>
            <person name="Egholm M."/>
            <person name="Wing R.A."/>
        </authorList>
    </citation>
    <scope>NUCLEOTIDE SEQUENCE [LARGE SCALE GENOMIC DNA]</scope>
    <source>
        <strain evidence="12">cv. IRGC 105608</strain>
    </source>
</reference>
<dbReference type="GO" id="GO:0030154">
    <property type="term" value="P:cell differentiation"/>
    <property type="evidence" value="ECO:0007669"/>
    <property type="project" value="UniProtKB-KW"/>
</dbReference>
<protein>
    <recommendedName>
        <fullName evidence="9">Polycomb group protein FIE1</fullName>
    </recommendedName>
</protein>
<feature type="repeat" description="WD" evidence="10">
    <location>
        <begin position="256"/>
        <end position="291"/>
    </location>
</feature>
<dbReference type="Gene3D" id="2.130.10.10">
    <property type="entry name" value="YVTN repeat-like/Quinoprotein amine dehydrogenase"/>
    <property type="match status" value="1"/>
</dbReference>
<dbReference type="Pfam" id="PF00400">
    <property type="entry name" value="WD40"/>
    <property type="match status" value="3"/>
</dbReference>
<evidence type="ECO:0000256" key="11">
    <source>
        <dbReference type="SAM" id="MobiDB-lite"/>
    </source>
</evidence>
<keyword evidence="8" id="KW-0804">Transcription</keyword>
<feature type="repeat" description="WD" evidence="10">
    <location>
        <begin position="210"/>
        <end position="252"/>
    </location>
</feature>
<dbReference type="Proteomes" id="UP000026960">
    <property type="component" value="Chromosome 8"/>
</dbReference>
<keyword evidence="3 10" id="KW-0853">WD repeat</keyword>
<name>A0A0D3GW62_9ORYZ</name>
<evidence type="ECO:0000256" key="6">
    <source>
        <dbReference type="ARBA" id="ARBA00022853"/>
    </source>
</evidence>
<proteinExistence type="inferred from homology"/>
<dbReference type="PROSITE" id="PS50294">
    <property type="entry name" value="WD_REPEATS_REGION"/>
    <property type="match status" value="2"/>
</dbReference>
<evidence type="ECO:0000256" key="3">
    <source>
        <dbReference type="ARBA" id="ARBA00022574"/>
    </source>
</evidence>
<dbReference type="eggNOG" id="KOG1034">
    <property type="taxonomic scope" value="Eukaryota"/>
</dbReference>
<feature type="compositionally biased region" description="Low complexity" evidence="11">
    <location>
        <begin position="31"/>
        <end position="49"/>
    </location>
</feature>
<reference evidence="12" key="2">
    <citation type="submission" date="2015-03" db="UniProtKB">
        <authorList>
            <consortium name="EnsemblPlants"/>
        </authorList>
    </citation>
    <scope>IDENTIFICATION</scope>
</reference>
<keyword evidence="7" id="KW-0805">Transcription regulation</keyword>
<dbReference type="InterPro" id="IPR020472">
    <property type="entry name" value="WD40_PAC1"/>
</dbReference>
<keyword evidence="13" id="KW-1185">Reference proteome</keyword>
<evidence type="ECO:0000256" key="10">
    <source>
        <dbReference type="PROSITE-ProRule" id="PRU00221"/>
    </source>
</evidence>
<accession>A0A0D3GW62</accession>
<dbReference type="GO" id="GO:0009908">
    <property type="term" value="P:flower development"/>
    <property type="evidence" value="ECO:0007669"/>
    <property type="project" value="EnsemblPlants"/>
</dbReference>
<dbReference type="PROSITE" id="PS50082">
    <property type="entry name" value="WD_REPEATS_2"/>
    <property type="match status" value="2"/>
</dbReference>
<dbReference type="SMART" id="SM00320">
    <property type="entry name" value="WD40"/>
    <property type="match status" value="6"/>
</dbReference>
<evidence type="ECO:0000256" key="8">
    <source>
        <dbReference type="ARBA" id="ARBA00023163"/>
    </source>
</evidence>
<evidence type="ECO:0000256" key="2">
    <source>
        <dbReference type="ARBA" id="ARBA00022473"/>
    </source>
</evidence>
<dbReference type="HOGENOM" id="CLU_032683_2_0_1"/>
<keyword evidence="2" id="KW-0217">Developmental protein</keyword>